<evidence type="ECO:0000313" key="3">
    <source>
        <dbReference type="Proteomes" id="UP000239415"/>
    </source>
</evidence>
<reference evidence="2 3" key="1">
    <citation type="submission" date="2018-03" db="EMBL/GenBank/DDBJ databases">
        <title>Genomic Encyclopedia of Archaeal and Bacterial Type Strains, Phase II (KMG-II): from individual species to whole genera.</title>
        <authorList>
            <person name="Goeker M."/>
        </authorList>
    </citation>
    <scope>NUCLEOTIDE SEQUENCE [LARGE SCALE GENOMIC DNA]</scope>
    <source>
        <strain evidence="2 3">DSM 43146</strain>
    </source>
</reference>
<gene>
    <name evidence="2" type="ORF">CLV67_102364</name>
</gene>
<feature type="compositionally biased region" description="Basic and acidic residues" evidence="1">
    <location>
        <begin position="1"/>
        <end position="15"/>
    </location>
</feature>
<dbReference type="EMBL" id="PVMZ01000002">
    <property type="protein sequence ID" value="PRX24587.1"/>
    <property type="molecule type" value="Genomic_DNA"/>
</dbReference>
<sequence>MEHDAVRHLPMDKAGDAMTTPLHLDKQTWTESEFLAIGETPELVDPRTATLQVYALVEGKYVEHATGAPGLPLTLTEPVAVTIDPADLLPPR</sequence>
<feature type="region of interest" description="Disordered" evidence="1">
    <location>
        <begin position="1"/>
        <end position="20"/>
    </location>
</feature>
<accession>A0A2T0KM84</accession>
<protein>
    <submittedName>
        <fullName evidence="2">Uncharacterized protein</fullName>
    </submittedName>
</protein>
<evidence type="ECO:0000313" key="2">
    <source>
        <dbReference type="EMBL" id="PRX24587.1"/>
    </source>
</evidence>
<organism evidence="2 3">
    <name type="scientific">Actinoplanes italicus</name>
    <dbReference type="NCBI Taxonomy" id="113567"/>
    <lineage>
        <taxon>Bacteria</taxon>
        <taxon>Bacillati</taxon>
        <taxon>Actinomycetota</taxon>
        <taxon>Actinomycetes</taxon>
        <taxon>Micromonosporales</taxon>
        <taxon>Micromonosporaceae</taxon>
        <taxon>Actinoplanes</taxon>
    </lineage>
</organism>
<evidence type="ECO:0000256" key="1">
    <source>
        <dbReference type="SAM" id="MobiDB-lite"/>
    </source>
</evidence>
<keyword evidence="3" id="KW-1185">Reference proteome</keyword>
<proteinExistence type="predicted"/>
<dbReference type="Proteomes" id="UP000239415">
    <property type="component" value="Unassembled WGS sequence"/>
</dbReference>
<comment type="caution">
    <text evidence="2">The sequence shown here is derived from an EMBL/GenBank/DDBJ whole genome shotgun (WGS) entry which is preliminary data.</text>
</comment>
<name>A0A2T0KM84_9ACTN</name>
<dbReference type="AlphaFoldDB" id="A0A2T0KM84"/>